<organism evidence="1 2">
    <name type="scientific">Sphingomonas naphthae</name>
    <dbReference type="NCBI Taxonomy" id="1813468"/>
    <lineage>
        <taxon>Bacteria</taxon>
        <taxon>Pseudomonadati</taxon>
        <taxon>Pseudomonadota</taxon>
        <taxon>Alphaproteobacteria</taxon>
        <taxon>Sphingomonadales</taxon>
        <taxon>Sphingomonadaceae</taxon>
        <taxon>Sphingomonas</taxon>
    </lineage>
</organism>
<evidence type="ECO:0000313" key="2">
    <source>
        <dbReference type="Proteomes" id="UP001220395"/>
    </source>
</evidence>
<name>A0ABY7TKX3_9SPHN</name>
<evidence type="ECO:0000313" key="1">
    <source>
        <dbReference type="EMBL" id="WCT73362.1"/>
    </source>
</evidence>
<dbReference type="Pfam" id="PF07237">
    <property type="entry name" value="DUF1428"/>
    <property type="match status" value="1"/>
</dbReference>
<protein>
    <submittedName>
        <fullName evidence="1">DUF1428 domain-containing protein</fullName>
    </submittedName>
</protein>
<proteinExistence type="predicted"/>
<dbReference type="EMBL" id="CP117411">
    <property type="protein sequence ID" value="WCT73362.1"/>
    <property type="molecule type" value="Genomic_DNA"/>
</dbReference>
<dbReference type="InterPro" id="IPR011008">
    <property type="entry name" value="Dimeric_a/b-barrel"/>
</dbReference>
<accession>A0ABY7TKX3</accession>
<reference evidence="1 2" key="1">
    <citation type="submission" date="2023-02" db="EMBL/GenBank/DDBJ databases">
        <title>Genome sequence of Sphingomonas naphthae.</title>
        <authorList>
            <person name="Kim S."/>
            <person name="Heo J."/>
            <person name="Kwon S.-W."/>
        </authorList>
    </citation>
    <scope>NUCLEOTIDE SEQUENCE [LARGE SCALE GENOMIC DNA]</scope>
    <source>
        <strain evidence="1 2">KACC 18716</strain>
    </source>
</reference>
<dbReference type="RefSeq" id="WP_273687526.1">
    <property type="nucleotide sequence ID" value="NZ_CP117411.1"/>
</dbReference>
<dbReference type="InterPro" id="IPR009874">
    <property type="entry name" value="DUF1428"/>
</dbReference>
<dbReference type="PIRSF" id="PIRSF007028">
    <property type="entry name" value="UCP007028"/>
    <property type="match status" value="1"/>
</dbReference>
<keyword evidence="2" id="KW-1185">Reference proteome</keyword>
<dbReference type="Proteomes" id="UP001220395">
    <property type="component" value="Chromosome"/>
</dbReference>
<dbReference type="SUPFAM" id="SSF54909">
    <property type="entry name" value="Dimeric alpha+beta barrel"/>
    <property type="match status" value="1"/>
</dbReference>
<gene>
    <name evidence="1" type="ORF">PQ455_17405</name>
</gene>
<dbReference type="Gene3D" id="3.30.70.100">
    <property type="match status" value="1"/>
</dbReference>
<sequence>MSYVEGFVIPVPEGKKEAYRAMAEMAAPIFIEHGATRVVETWGDDVKKGHTTDFYGGVKAEEGEVIVFSWIEYPSKEARDAAHDKVMADPRMKPPEGGMPFDGKRMVYGGFAVMVDQSA</sequence>